<evidence type="ECO:0000256" key="2">
    <source>
        <dbReference type="ARBA" id="ARBA00006653"/>
    </source>
</evidence>
<evidence type="ECO:0000256" key="1">
    <source>
        <dbReference type="ARBA" id="ARBA00004395"/>
    </source>
</evidence>
<accession>A0AAD9QN67</accession>
<dbReference type="AlphaFoldDB" id="A0AAD9QN67"/>
<dbReference type="GO" id="GO:0015031">
    <property type="term" value="P:protein transport"/>
    <property type="evidence" value="ECO:0007669"/>
    <property type="project" value="UniProtKB-KW"/>
</dbReference>
<reference evidence="8" key="2">
    <citation type="journal article" date="2023" name="Science">
        <title>Genomic signatures of disease resistance in endangered staghorn corals.</title>
        <authorList>
            <person name="Vollmer S.V."/>
            <person name="Selwyn J.D."/>
            <person name="Despard B.A."/>
            <person name="Roesel C.L."/>
        </authorList>
    </citation>
    <scope>NUCLEOTIDE SEQUENCE</scope>
    <source>
        <strain evidence="8">K2</strain>
    </source>
</reference>
<keyword evidence="6" id="KW-0333">Golgi apparatus</keyword>
<gene>
    <name evidence="8" type="ORF">P5673_011833</name>
</gene>
<dbReference type="PANTHER" id="PTHR31658">
    <property type="entry name" value="CONSERVED OLIGOMERIC GOLGI COMPLEX SUBUNIT 1"/>
    <property type="match status" value="1"/>
</dbReference>
<keyword evidence="5" id="KW-0653">Protein transport</keyword>
<comment type="caution">
    <text evidence="8">The sequence shown here is derived from an EMBL/GenBank/DDBJ whole genome shotgun (WGS) entry which is preliminary data.</text>
</comment>
<keyword evidence="7" id="KW-0472">Membrane</keyword>
<organism evidence="8 9">
    <name type="scientific">Acropora cervicornis</name>
    <name type="common">Staghorn coral</name>
    <dbReference type="NCBI Taxonomy" id="6130"/>
    <lineage>
        <taxon>Eukaryota</taxon>
        <taxon>Metazoa</taxon>
        <taxon>Cnidaria</taxon>
        <taxon>Anthozoa</taxon>
        <taxon>Hexacorallia</taxon>
        <taxon>Scleractinia</taxon>
        <taxon>Astrocoeniina</taxon>
        <taxon>Acroporidae</taxon>
        <taxon>Acropora</taxon>
    </lineage>
</organism>
<reference evidence="8" key="1">
    <citation type="journal article" date="2023" name="G3 (Bethesda)">
        <title>Whole genome assembly and annotation of the endangered Caribbean coral Acropora cervicornis.</title>
        <authorList>
            <person name="Selwyn J.D."/>
            <person name="Vollmer S.V."/>
        </authorList>
    </citation>
    <scope>NUCLEOTIDE SEQUENCE</scope>
    <source>
        <strain evidence="8">K2</strain>
    </source>
</reference>
<dbReference type="InterPro" id="IPR033370">
    <property type="entry name" value="COG1"/>
</dbReference>
<protein>
    <recommendedName>
        <fullName evidence="3">Conserved oligomeric Golgi complex subunit 1</fullName>
    </recommendedName>
</protein>
<evidence type="ECO:0000256" key="6">
    <source>
        <dbReference type="ARBA" id="ARBA00023034"/>
    </source>
</evidence>
<comment type="similarity">
    <text evidence="2">Belongs to the COG1 family.</text>
</comment>
<keyword evidence="9" id="KW-1185">Reference proteome</keyword>
<evidence type="ECO:0000256" key="5">
    <source>
        <dbReference type="ARBA" id="ARBA00022927"/>
    </source>
</evidence>
<evidence type="ECO:0000256" key="7">
    <source>
        <dbReference type="ARBA" id="ARBA00023136"/>
    </source>
</evidence>
<dbReference type="GO" id="GO:0017119">
    <property type="term" value="C:Golgi transport complex"/>
    <property type="evidence" value="ECO:0007669"/>
    <property type="project" value="InterPro"/>
</dbReference>
<dbReference type="Proteomes" id="UP001249851">
    <property type="component" value="Unassembled WGS sequence"/>
</dbReference>
<evidence type="ECO:0000313" key="8">
    <source>
        <dbReference type="EMBL" id="KAK2564404.1"/>
    </source>
</evidence>
<dbReference type="GO" id="GO:0000139">
    <property type="term" value="C:Golgi membrane"/>
    <property type="evidence" value="ECO:0007669"/>
    <property type="project" value="UniProtKB-SubCell"/>
</dbReference>
<dbReference type="GO" id="GO:0006891">
    <property type="term" value="P:intra-Golgi vesicle-mediated transport"/>
    <property type="evidence" value="ECO:0007669"/>
    <property type="project" value="InterPro"/>
</dbReference>
<dbReference type="PANTHER" id="PTHR31658:SF0">
    <property type="entry name" value="CONSERVED OLIGOMERIC GOLGI COMPLEX SUBUNIT 1"/>
    <property type="match status" value="1"/>
</dbReference>
<proteinExistence type="inferred from homology"/>
<keyword evidence="4" id="KW-0813">Transport</keyword>
<evidence type="ECO:0000313" key="9">
    <source>
        <dbReference type="Proteomes" id="UP001249851"/>
    </source>
</evidence>
<name>A0AAD9QN67_ACRCE</name>
<dbReference type="EMBL" id="JARQWQ010000022">
    <property type="protein sequence ID" value="KAK2564404.1"/>
    <property type="molecule type" value="Genomic_DNA"/>
</dbReference>
<evidence type="ECO:0000256" key="4">
    <source>
        <dbReference type="ARBA" id="ARBA00022448"/>
    </source>
</evidence>
<sequence>MGAVRHFYDSLTSTLPSSLSVRVCSSSLSASTSFWYLAVHSSLPEDLHHINQRGRHRLKLSSYVTSLLFSLCQELNRIGAHALDRKLLHELVTSLSRGVLTSHEKLIQENKPSITQNQALQVLFDLKVLTAILVGRGEDETSEFTNRREQVIESLESCVDPFDLDVFTPYVALNVSRQLQRCGVLFGVVASLDKHSTHSFGATQRPSSGSHDQHNVMPLAPNPPRFTLLPLSFHLSPEIGPQTADLTRKMGPSRSQGEGFVTRTAFFNHQQFFNKNNSCVNFIVHKGGVFIVSALGYDLTIKSCVEFIEISGSFLGSLSKPKSSSSFHLRVYKYWKTHMSHSAAVVEAIQRKIRCYQGT</sequence>
<comment type="subcellular location">
    <subcellularLocation>
        <location evidence="1">Golgi apparatus membrane</location>
        <topology evidence="1">Peripheral membrane protein</topology>
    </subcellularLocation>
</comment>
<evidence type="ECO:0000256" key="3">
    <source>
        <dbReference type="ARBA" id="ARBA00020978"/>
    </source>
</evidence>